<reference evidence="7" key="2">
    <citation type="submission" date="2014-07" db="EMBL/GenBank/DDBJ databases">
        <authorList>
            <person name="Hull J."/>
        </authorList>
    </citation>
    <scope>NUCLEOTIDE SEQUENCE</scope>
</reference>
<evidence type="ECO:0000313" key="5">
    <source>
        <dbReference type="EMBL" id="JAG20138.1"/>
    </source>
</evidence>
<evidence type="ECO:0000313" key="8">
    <source>
        <dbReference type="EMBL" id="JAG20147.1"/>
    </source>
</evidence>
<protein>
    <submittedName>
        <fullName evidence="7">30S ribosomal protein S20</fullName>
    </submittedName>
</protein>
<dbReference type="PANTHER" id="PTHR13126:SF0">
    <property type="entry name" value="ATP SYNTHASE MITOCHONDRIAL F1 COMPLEX ASSEMBLY FACTOR 1"/>
    <property type="match status" value="1"/>
</dbReference>
<keyword evidence="3" id="KW-0809">Transit peptide</keyword>
<reference evidence="7" key="1">
    <citation type="journal article" date="2014" name="PLoS ONE">
        <title>Transcriptome-Based Identification of ABC Transporters in the Western Tarnished Plant Bug Lygus hesperus.</title>
        <authorList>
            <person name="Hull J.J."/>
            <person name="Chaney K."/>
            <person name="Geib S.M."/>
            <person name="Fabrick J.A."/>
            <person name="Brent C.S."/>
            <person name="Walsh D."/>
            <person name="Lavine L.C."/>
        </authorList>
    </citation>
    <scope>NUCLEOTIDE SEQUENCE</scope>
</reference>
<dbReference type="EMBL" id="GBHO01023466">
    <property type="protein sequence ID" value="JAG20138.1"/>
    <property type="molecule type" value="Transcribed_RNA"/>
</dbReference>
<sequence length="136" mass="15210">MFSSLVLTIPSYSSAVHNPIRTPTQQKSFLITYLEEYKRDPSQASLYLAITLYDELASKGIVLVRGDICAPASLSVEDSRRTVAVLLHMYLQDPLYTHIHSFNHMPDQVDFNALLETFSQIPTPDIHALSDVGTTV</sequence>
<evidence type="ECO:0000256" key="3">
    <source>
        <dbReference type="ARBA" id="ARBA00022946"/>
    </source>
</evidence>
<name>A0A0A9XSU6_LYGHE</name>
<evidence type="ECO:0000256" key="2">
    <source>
        <dbReference type="ARBA" id="ARBA00009116"/>
    </source>
</evidence>
<evidence type="ECO:0000313" key="7">
    <source>
        <dbReference type="EMBL" id="JAG20145.1"/>
    </source>
</evidence>
<dbReference type="EMBL" id="GBHO01023462">
    <property type="protein sequence ID" value="JAG20142.1"/>
    <property type="molecule type" value="Transcribed_RNA"/>
</dbReference>
<dbReference type="GO" id="GO:0005739">
    <property type="term" value="C:mitochondrion"/>
    <property type="evidence" value="ECO:0007669"/>
    <property type="project" value="UniProtKB-SubCell"/>
</dbReference>
<dbReference type="PANTHER" id="PTHR13126">
    <property type="entry name" value="CHAPERONE ATP11"/>
    <property type="match status" value="1"/>
</dbReference>
<accession>A0A0A9XSU6</accession>
<dbReference type="Pfam" id="PF06644">
    <property type="entry name" value="ATP11"/>
    <property type="match status" value="1"/>
</dbReference>
<dbReference type="InterPro" id="IPR010591">
    <property type="entry name" value="ATP11"/>
</dbReference>
<evidence type="ECO:0000313" key="6">
    <source>
        <dbReference type="EMBL" id="JAG20142.1"/>
    </source>
</evidence>
<comment type="subcellular location">
    <subcellularLocation>
        <location evidence="1">Mitochondrion</location>
    </subcellularLocation>
</comment>
<comment type="similarity">
    <text evidence="2">Belongs to the ATP11 family.</text>
</comment>
<gene>
    <name evidence="7" type="primary">rpsT_8</name>
    <name evidence="8" type="synonym">rpsT_10</name>
    <name evidence="5" type="synonym">rpsT_6</name>
    <name evidence="6" type="synonym">rpsT_9</name>
    <name evidence="6" type="ORF">CM83_18551</name>
    <name evidence="7" type="ORF">CM83_18554</name>
    <name evidence="8" type="ORF">CM83_18558</name>
    <name evidence="5" type="ORF">CM83_18562</name>
</gene>
<evidence type="ECO:0000256" key="4">
    <source>
        <dbReference type="ARBA" id="ARBA00023128"/>
    </source>
</evidence>
<evidence type="ECO:0000256" key="1">
    <source>
        <dbReference type="ARBA" id="ARBA00004173"/>
    </source>
</evidence>
<dbReference type="AlphaFoldDB" id="A0A0A9XSU6"/>
<organism evidence="7">
    <name type="scientific">Lygus hesperus</name>
    <name type="common">Western plant bug</name>
    <dbReference type="NCBI Taxonomy" id="30085"/>
    <lineage>
        <taxon>Eukaryota</taxon>
        <taxon>Metazoa</taxon>
        <taxon>Ecdysozoa</taxon>
        <taxon>Arthropoda</taxon>
        <taxon>Hexapoda</taxon>
        <taxon>Insecta</taxon>
        <taxon>Pterygota</taxon>
        <taxon>Neoptera</taxon>
        <taxon>Paraneoptera</taxon>
        <taxon>Hemiptera</taxon>
        <taxon>Heteroptera</taxon>
        <taxon>Panheteroptera</taxon>
        <taxon>Cimicomorpha</taxon>
        <taxon>Miridae</taxon>
        <taxon>Mirini</taxon>
        <taxon>Lygus</taxon>
    </lineage>
</organism>
<proteinExistence type="inferred from homology"/>
<dbReference type="EMBL" id="GBHO01023457">
    <property type="protein sequence ID" value="JAG20147.1"/>
    <property type="molecule type" value="Transcribed_RNA"/>
</dbReference>
<keyword evidence="7" id="KW-0687">Ribonucleoprotein</keyword>
<dbReference type="EMBL" id="GBHO01023459">
    <property type="protein sequence ID" value="JAG20145.1"/>
    <property type="molecule type" value="Transcribed_RNA"/>
</dbReference>
<keyword evidence="4" id="KW-0496">Mitochondrion</keyword>
<dbReference type="GO" id="GO:0005840">
    <property type="term" value="C:ribosome"/>
    <property type="evidence" value="ECO:0007669"/>
    <property type="project" value="UniProtKB-KW"/>
</dbReference>
<keyword evidence="7" id="KW-0689">Ribosomal protein</keyword>
<dbReference type="GO" id="GO:0033615">
    <property type="term" value="P:mitochondrial proton-transporting ATP synthase complex assembly"/>
    <property type="evidence" value="ECO:0007669"/>
    <property type="project" value="TreeGrafter"/>
</dbReference>